<feature type="compositionally biased region" description="Polar residues" evidence="1">
    <location>
        <begin position="34"/>
        <end position="62"/>
    </location>
</feature>
<feature type="region of interest" description="Disordered" evidence="1">
    <location>
        <begin position="1"/>
        <end position="62"/>
    </location>
</feature>
<comment type="caution">
    <text evidence="2">The sequence shown here is derived from an EMBL/GenBank/DDBJ whole genome shotgun (WGS) entry which is preliminary data.</text>
</comment>
<reference evidence="2 3" key="1">
    <citation type="submission" date="2019-03" db="EMBL/GenBank/DDBJ databases">
        <title>First draft genome of Liparis tanakae, snailfish: a comprehensive survey of snailfish specific genes.</title>
        <authorList>
            <person name="Kim W."/>
            <person name="Song I."/>
            <person name="Jeong J.-H."/>
            <person name="Kim D."/>
            <person name="Kim S."/>
            <person name="Ryu S."/>
            <person name="Song J.Y."/>
            <person name="Lee S.K."/>
        </authorList>
    </citation>
    <scope>NUCLEOTIDE SEQUENCE [LARGE SCALE GENOMIC DNA]</scope>
    <source>
        <tissue evidence="2">Muscle</tissue>
    </source>
</reference>
<accession>A0A4Z2F0F3</accession>
<sequence>MTAQESPVSTDGSSEERPHVKSKVEAPIRAPGNQGFSQRSTRSPARITSPQPCSCSSSWAVS</sequence>
<name>A0A4Z2F0F3_9TELE</name>
<dbReference type="Proteomes" id="UP000314294">
    <property type="component" value="Unassembled WGS sequence"/>
</dbReference>
<keyword evidence="3" id="KW-1185">Reference proteome</keyword>
<evidence type="ECO:0000313" key="2">
    <source>
        <dbReference type="EMBL" id="TNN34241.1"/>
    </source>
</evidence>
<dbReference type="AlphaFoldDB" id="A0A4Z2F0F3"/>
<gene>
    <name evidence="2" type="ORF">EYF80_055595</name>
</gene>
<feature type="compositionally biased region" description="Basic and acidic residues" evidence="1">
    <location>
        <begin position="14"/>
        <end position="26"/>
    </location>
</feature>
<protein>
    <submittedName>
        <fullName evidence="2">Uncharacterized protein</fullName>
    </submittedName>
</protein>
<dbReference type="EMBL" id="SRLO01002010">
    <property type="protein sequence ID" value="TNN34241.1"/>
    <property type="molecule type" value="Genomic_DNA"/>
</dbReference>
<feature type="compositionally biased region" description="Polar residues" evidence="1">
    <location>
        <begin position="1"/>
        <end position="12"/>
    </location>
</feature>
<organism evidence="2 3">
    <name type="scientific">Liparis tanakae</name>
    <name type="common">Tanaka's snailfish</name>
    <dbReference type="NCBI Taxonomy" id="230148"/>
    <lineage>
        <taxon>Eukaryota</taxon>
        <taxon>Metazoa</taxon>
        <taxon>Chordata</taxon>
        <taxon>Craniata</taxon>
        <taxon>Vertebrata</taxon>
        <taxon>Euteleostomi</taxon>
        <taxon>Actinopterygii</taxon>
        <taxon>Neopterygii</taxon>
        <taxon>Teleostei</taxon>
        <taxon>Neoteleostei</taxon>
        <taxon>Acanthomorphata</taxon>
        <taxon>Eupercaria</taxon>
        <taxon>Perciformes</taxon>
        <taxon>Cottioidei</taxon>
        <taxon>Cottales</taxon>
        <taxon>Liparidae</taxon>
        <taxon>Liparis</taxon>
    </lineage>
</organism>
<evidence type="ECO:0000256" key="1">
    <source>
        <dbReference type="SAM" id="MobiDB-lite"/>
    </source>
</evidence>
<proteinExistence type="predicted"/>
<evidence type="ECO:0000313" key="3">
    <source>
        <dbReference type="Proteomes" id="UP000314294"/>
    </source>
</evidence>